<dbReference type="PROSITE" id="PS50109">
    <property type="entry name" value="HIS_KIN"/>
    <property type="match status" value="1"/>
</dbReference>
<evidence type="ECO:0000256" key="4">
    <source>
        <dbReference type="SAM" id="Phobius"/>
    </source>
</evidence>
<dbReference type="SMART" id="SM00086">
    <property type="entry name" value="PAC"/>
    <property type="match status" value="1"/>
</dbReference>
<dbReference type="AlphaFoldDB" id="A0A7G5XLI8"/>
<dbReference type="SUPFAM" id="SSF55785">
    <property type="entry name" value="PYP-like sensor domain (PAS domain)"/>
    <property type="match status" value="1"/>
</dbReference>
<evidence type="ECO:0000313" key="8">
    <source>
        <dbReference type="Proteomes" id="UP000515344"/>
    </source>
</evidence>
<dbReference type="Gene3D" id="1.20.5.1930">
    <property type="match status" value="1"/>
</dbReference>
<evidence type="ECO:0000259" key="6">
    <source>
        <dbReference type="PROSITE" id="PS50113"/>
    </source>
</evidence>
<accession>A0A7G5XLI8</accession>
<evidence type="ECO:0000256" key="1">
    <source>
        <dbReference type="ARBA" id="ARBA00022679"/>
    </source>
</evidence>
<proteinExistence type="predicted"/>
<dbReference type="EMBL" id="CP060007">
    <property type="protein sequence ID" value="QNA46341.1"/>
    <property type="molecule type" value="Genomic_DNA"/>
</dbReference>
<dbReference type="InterPro" id="IPR003594">
    <property type="entry name" value="HATPase_dom"/>
</dbReference>
<dbReference type="Pfam" id="PF07730">
    <property type="entry name" value="HisKA_3"/>
    <property type="match status" value="1"/>
</dbReference>
<organism evidence="7 8">
    <name type="scientific">Lacibacter sediminis</name>
    <dbReference type="NCBI Taxonomy" id="2760713"/>
    <lineage>
        <taxon>Bacteria</taxon>
        <taxon>Pseudomonadati</taxon>
        <taxon>Bacteroidota</taxon>
        <taxon>Chitinophagia</taxon>
        <taxon>Chitinophagales</taxon>
        <taxon>Chitinophagaceae</taxon>
        <taxon>Lacibacter</taxon>
    </lineage>
</organism>
<keyword evidence="3" id="KW-0902">Two-component regulatory system</keyword>
<evidence type="ECO:0000259" key="5">
    <source>
        <dbReference type="PROSITE" id="PS50109"/>
    </source>
</evidence>
<dbReference type="Gene3D" id="3.30.565.10">
    <property type="entry name" value="Histidine kinase-like ATPase, C-terminal domain"/>
    <property type="match status" value="1"/>
</dbReference>
<dbReference type="Proteomes" id="UP000515344">
    <property type="component" value="Chromosome"/>
</dbReference>
<dbReference type="PANTHER" id="PTHR24421:SF58">
    <property type="entry name" value="SIGNAL TRANSDUCTION HISTIDINE-PROTEIN KINASE_PHOSPHATASE UHPB"/>
    <property type="match status" value="1"/>
</dbReference>
<keyword evidence="1" id="KW-0808">Transferase</keyword>
<keyword evidence="4" id="KW-0472">Membrane</keyword>
<dbReference type="InterPro" id="IPR013655">
    <property type="entry name" value="PAS_fold_3"/>
</dbReference>
<feature type="domain" description="Histidine kinase" evidence="5">
    <location>
        <begin position="245"/>
        <end position="434"/>
    </location>
</feature>
<dbReference type="GO" id="GO:0016020">
    <property type="term" value="C:membrane"/>
    <property type="evidence" value="ECO:0007669"/>
    <property type="project" value="InterPro"/>
</dbReference>
<evidence type="ECO:0000313" key="7">
    <source>
        <dbReference type="EMBL" id="QNA46341.1"/>
    </source>
</evidence>
<evidence type="ECO:0000256" key="2">
    <source>
        <dbReference type="ARBA" id="ARBA00022777"/>
    </source>
</evidence>
<dbReference type="Pfam" id="PF02518">
    <property type="entry name" value="HATPase_c"/>
    <property type="match status" value="1"/>
</dbReference>
<dbReference type="Gene3D" id="3.30.450.20">
    <property type="entry name" value="PAS domain"/>
    <property type="match status" value="1"/>
</dbReference>
<sequence length="434" mass="49843">MYSHPNLMKLQADVSRCSPAVFITGIYLTLSTIWIFWSDALVEKLAHNNSTLLVNLQNQKGIAFVLLSSILLFVISHSLYNRLRNSNKSKTTLEQKFEALNVAARGGMIDYDTETKTATINEKMSFFMPSGTHKIENFFQTFMERIHIADHARVRSEYEMANETGQNVWTTEYRLLGTDGIYYSVLSSLFLIRDPETNKTHRLIGEIQDITQLRNLQAEYYNQQLKHKQRLASTIIKAQENERNRWAQELHDNISQILTVINLYLGNTNVKIDRNITMINEAKKMVNEVQQEIRFLSAAMKPPVFSLMTLEQSLDKLIADITRVKKIGFSLTASELDETKLNDEQKLMIYRVVQEQLNNILKYAEANHIDISLHSENELVHIQLTDDGKGFDSIKIKTGLGFRNIQSRLLVYNGDMKLESSPGKGCRLSVTFHI</sequence>
<name>A0A7G5XLI8_9BACT</name>
<reference evidence="8" key="1">
    <citation type="submission" date="2020-08" db="EMBL/GenBank/DDBJ databases">
        <title>Lacibacter sp. S13-6-6 genome sequencing.</title>
        <authorList>
            <person name="Jin L."/>
        </authorList>
    </citation>
    <scope>NUCLEOTIDE SEQUENCE [LARGE SCALE GENOMIC DNA]</scope>
    <source>
        <strain evidence="8">S13-6-6</strain>
    </source>
</reference>
<dbReference type="PANTHER" id="PTHR24421">
    <property type="entry name" value="NITRATE/NITRITE SENSOR PROTEIN NARX-RELATED"/>
    <property type="match status" value="1"/>
</dbReference>
<dbReference type="InterPro" id="IPR005467">
    <property type="entry name" value="His_kinase_dom"/>
</dbReference>
<dbReference type="Pfam" id="PF08447">
    <property type="entry name" value="PAS_3"/>
    <property type="match status" value="1"/>
</dbReference>
<dbReference type="KEGG" id="lacs:H4075_09270"/>
<dbReference type="SUPFAM" id="SSF55874">
    <property type="entry name" value="ATPase domain of HSP90 chaperone/DNA topoisomerase II/histidine kinase"/>
    <property type="match status" value="1"/>
</dbReference>
<keyword evidence="4" id="KW-0812">Transmembrane</keyword>
<dbReference type="RefSeq" id="WP_182806163.1">
    <property type="nucleotide sequence ID" value="NZ_CP060007.1"/>
</dbReference>
<dbReference type="CDD" id="cd16917">
    <property type="entry name" value="HATPase_UhpB-NarQ-NarX-like"/>
    <property type="match status" value="1"/>
</dbReference>
<dbReference type="InterPro" id="IPR011712">
    <property type="entry name" value="Sig_transdc_His_kin_sub3_dim/P"/>
</dbReference>
<feature type="domain" description="PAC" evidence="6">
    <location>
        <begin position="169"/>
        <end position="222"/>
    </location>
</feature>
<evidence type="ECO:0000256" key="3">
    <source>
        <dbReference type="ARBA" id="ARBA00023012"/>
    </source>
</evidence>
<protein>
    <submittedName>
        <fullName evidence="7">Sensor histidine kinase</fullName>
    </submittedName>
</protein>
<dbReference type="PROSITE" id="PS50113">
    <property type="entry name" value="PAC"/>
    <property type="match status" value="1"/>
</dbReference>
<keyword evidence="8" id="KW-1185">Reference proteome</keyword>
<keyword evidence="4" id="KW-1133">Transmembrane helix</keyword>
<dbReference type="GO" id="GO:0000155">
    <property type="term" value="F:phosphorelay sensor kinase activity"/>
    <property type="evidence" value="ECO:0007669"/>
    <property type="project" value="InterPro"/>
</dbReference>
<gene>
    <name evidence="7" type="ORF">H4075_09270</name>
</gene>
<dbReference type="InterPro" id="IPR036890">
    <property type="entry name" value="HATPase_C_sf"/>
</dbReference>
<dbReference type="InterPro" id="IPR035965">
    <property type="entry name" value="PAS-like_dom_sf"/>
</dbReference>
<keyword evidence="2 7" id="KW-0418">Kinase</keyword>
<dbReference type="GO" id="GO:0046983">
    <property type="term" value="F:protein dimerization activity"/>
    <property type="evidence" value="ECO:0007669"/>
    <property type="project" value="InterPro"/>
</dbReference>
<dbReference type="InterPro" id="IPR000700">
    <property type="entry name" value="PAS-assoc_C"/>
</dbReference>
<feature type="transmembrane region" description="Helical" evidence="4">
    <location>
        <begin position="61"/>
        <end position="80"/>
    </location>
</feature>
<dbReference type="InterPro" id="IPR050482">
    <property type="entry name" value="Sensor_HK_TwoCompSys"/>
</dbReference>
<dbReference type="InterPro" id="IPR001610">
    <property type="entry name" value="PAC"/>
</dbReference>
<feature type="transmembrane region" description="Helical" evidence="4">
    <location>
        <begin position="20"/>
        <end position="37"/>
    </location>
</feature>